<evidence type="ECO:0000313" key="2">
    <source>
        <dbReference type="Proteomes" id="UP001196068"/>
    </source>
</evidence>
<keyword evidence="2" id="KW-1185">Reference proteome</keyword>
<comment type="caution">
    <text evidence="1">The sequence shown here is derived from an EMBL/GenBank/DDBJ whole genome shotgun (WGS) entry which is preliminary data.</text>
</comment>
<accession>A0AAF1JVH8</accession>
<dbReference type="RefSeq" id="WP_211873411.1">
    <property type="nucleotide sequence ID" value="NZ_JAAEDH010000004.1"/>
</dbReference>
<reference evidence="1" key="1">
    <citation type="submission" date="2020-01" db="EMBL/GenBank/DDBJ databases">
        <authorList>
            <person name="Rat A."/>
        </authorList>
    </citation>
    <scope>NUCLEOTIDE SEQUENCE</scope>
    <source>
        <strain evidence="1">LMG 28251</strain>
    </source>
</reference>
<evidence type="ECO:0000313" key="1">
    <source>
        <dbReference type="EMBL" id="MBR0654595.1"/>
    </source>
</evidence>
<dbReference type="AlphaFoldDB" id="A0AAF1JVH8"/>
<organism evidence="1 2">
    <name type="scientific">Plastoroseomonas arctica</name>
    <dbReference type="NCBI Taxonomy" id="1509237"/>
    <lineage>
        <taxon>Bacteria</taxon>
        <taxon>Pseudomonadati</taxon>
        <taxon>Pseudomonadota</taxon>
        <taxon>Alphaproteobacteria</taxon>
        <taxon>Acetobacterales</taxon>
        <taxon>Acetobacteraceae</taxon>
        <taxon>Plastoroseomonas</taxon>
    </lineage>
</organism>
<sequence length="49" mass="5543">MPRTFIPAATDPERTSNPDAAFLDLRLWLPEEQATLLSTRTTWTTTDHG</sequence>
<dbReference type="Proteomes" id="UP001196068">
    <property type="component" value="Unassembled WGS sequence"/>
</dbReference>
<gene>
    <name evidence="1" type="ORF">GXW79_05830</name>
</gene>
<dbReference type="EMBL" id="JAAEDH010000004">
    <property type="protein sequence ID" value="MBR0654595.1"/>
    <property type="molecule type" value="Genomic_DNA"/>
</dbReference>
<name>A0AAF1JVH8_9PROT</name>
<protein>
    <submittedName>
        <fullName evidence="1">Uncharacterized protein</fullName>
    </submittedName>
</protein>
<proteinExistence type="predicted"/>
<reference evidence="1" key="2">
    <citation type="journal article" date="2021" name="Syst. Appl. Microbiol.">
        <title>Roseomonas hellenica sp. nov., isolated from roots of wild-growing Alkanna tinctoria.</title>
        <authorList>
            <person name="Rat A."/>
            <person name="Naranjo H.D."/>
            <person name="Lebbe L."/>
            <person name="Cnockaert M."/>
            <person name="Krigas N."/>
            <person name="Grigoriadou K."/>
            <person name="Maloupa E."/>
            <person name="Willems A."/>
        </authorList>
    </citation>
    <scope>NUCLEOTIDE SEQUENCE</scope>
    <source>
        <strain evidence="1">LMG 28251</strain>
    </source>
</reference>